<dbReference type="RefSeq" id="WP_280520321.1">
    <property type="nucleotide sequence ID" value="NZ_BOVQ01000002.1"/>
</dbReference>
<proteinExistence type="predicted"/>
<sequence length="43" mass="4967">MLVSTTMGWWLLLIGLLVLIAGFFFGINNTIKSIKNYRKTYTK</sequence>
<dbReference type="EMBL" id="JBHSGD010000004">
    <property type="protein sequence ID" value="MFC4652135.1"/>
    <property type="molecule type" value="Genomic_DNA"/>
</dbReference>
<evidence type="ECO:0000313" key="2">
    <source>
        <dbReference type="EMBL" id="MFC4652135.1"/>
    </source>
</evidence>
<keyword evidence="1" id="KW-1133">Transmembrane helix</keyword>
<evidence type="ECO:0000256" key="1">
    <source>
        <dbReference type="SAM" id="Phobius"/>
    </source>
</evidence>
<dbReference type="Proteomes" id="UP001595987">
    <property type="component" value="Unassembled WGS sequence"/>
</dbReference>
<organism evidence="2 3">
    <name type="scientific">Lactococcus nasutitermitis</name>
    <dbReference type="NCBI Taxonomy" id="1652957"/>
    <lineage>
        <taxon>Bacteria</taxon>
        <taxon>Bacillati</taxon>
        <taxon>Bacillota</taxon>
        <taxon>Bacilli</taxon>
        <taxon>Lactobacillales</taxon>
        <taxon>Streptococcaceae</taxon>
        <taxon>Lactococcus</taxon>
    </lineage>
</organism>
<protein>
    <submittedName>
        <fullName evidence="2">Uncharacterized protein</fullName>
    </submittedName>
</protein>
<gene>
    <name evidence="2" type="ORF">ACFO26_04365</name>
</gene>
<feature type="transmembrane region" description="Helical" evidence="1">
    <location>
        <begin position="6"/>
        <end position="27"/>
    </location>
</feature>
<keyword evidence="3" id="KW-1185">Reference proteome</keyword>
<comment type="caution">
    <text evidence="2">The sequence shown here is derived from an EMBL/GenBank/DDBJ whole genome shotgun (WGS) entry which is preliminary data.</text>
</comment>
<reference evidence="3" key="1">
    <citation type="journal article" date="2019" name="Int. J. Syst. Evol. Microbiol.">
        <title>The Global Catalogue of Microorganisms (GCM) 10K type strain sequencing project: providing services to taxonomists for standard genome sequencing and annotation.</title>
        <authorList>
            <consortium name="The Broad Institute Genomics Platform"/>
            <consortium name="The Broad Institute Genome Sequencing Center for Infectious Disease"/>
            <person name="Wu L."/>
            <person name="Ma J."/>
        </authorList>
    </citation>
    <scope>NUCLEOTIDE SEQUENCE [LARGE SCALE GENOMIC DNA]</scope>
    <source>
        <strain evidence="3">CCUG 63287</strain>
    </source>
</reference>
<keyword evidence="1" id="KW-0812">Transmembrane</keyword>
<keyword evidence="1" id="KW-0472">Membrane</keyword>
<accession>A0ABV9JFH2</accession>
<name>A0ABV9JFH2_9LACT</name>
<evidence type="ECO:0000313" key="3">
    <source>
        <dbReference type="Proteomes" id="UP001595987"/>
    </source>
</evidence>